<gene>
    <name evidence="4" type="ORF">ACFQND_27270</name>
</gene>
<keyword evidence="2" id="KW-0184">Conjugation</keyword>
<accession>A0ABW1U5I7</accession>
<feature type="domain" description="MobA/MobL protein" evidence="3">
    <location>
        <begin position="44"/>
        <end position="218"/>
    </location>
</feature>
<evidence type="ECO:0000313" key="5">
    <source>
        <dbReference type="Proteomes" id="UP001596270"/>
    </source>
</evidence>
<evidence type="ECO:0000256" key="1">
    <source>
        <dbReference type="ARBA" id="ARBA00010873"/>
    </source>
</evidence>
<evidence type="ECO:0000259" key="3">
    <source>
        <dbReference type="Pfam" id="PF03389"/>
    </source>
</evidence>
<comment type="caution">
    <text evidence="4">The sequence shown here is derived from an EMBL/GenBank/DDBJ whole genome shotgun (WGS) entry which is preliminary data.</text>
</comment>
<evidence type="ECO:0000313" key="4">
    <source>
        <dbReference type="EMBL" id="MFC6284944.1"/>
    </source>
</evidence>
<reference evidence="5" key="1">
    <citation type="journal article" date="2019" name="Int. J. Syst. Evol. Microbiol.">
        <title>The Global Catalogue of Microorganisms (GCM) 10K type strain sequencing project: providing services to taxonomists for standard genome sequencing and annotation.</title>
        <authorList>
            <consortium name="The Broad Institute Genomics Platform"/>
            <consortium name="The Broad Institute Genome Sequencing Center for Infectious Disease"/>
            <person name="Wu L."/>
            <person name="Ma J."/>
        </authorList>
    </citation>
    <scope>NUCLEOTIDE SEQUENCE [LARGE SCALE GENOMIC DNA]</scope>
    <source>
        <strain evidence="5">CCUG 39402</strain>
    </source>
</reference>
<organism evidence="4 5">
    <name type="scientific">Polaromonas aquatica</name>
    <dbReference type="NCBI Taxonomy" id="332657"/>
    <lineage>
        <taxon>Bacteria</taxon>
        <taxon>Pseudomonadati</taxon>
        <taxon>Pseudomonadota</taxon>
        <taxon>Betaproteobacteria</taxon>
        <taxon>Burkholderiales</taxon>
        <taxon>Comamonadaceae</taxon>
        <taxon>Polaromonas</taxon>
    </lineage>
</organism>
<protein>
    <submittedName>
        <fullName evidence="4">MobA/MobL family protein</fullName>
    </submittedName>
</protein>
<evidence type="ECO:0000256" key="2">
    <source>
        <dbReference type="ARBA" id="ARBA00022971"/>
    </source>
</evidence>
<dbReference type="RefSeq" id="WP_377415201.1">
    <property type="nucleotide sequence ID" value="NZ_JBHSRS010000084.1"/>
</dbReference>
<comment type="similarity">
    <text evidence="1">Belongs to the MobA/MobL family.</text>
</comment>
<dbReference type="Pfam" id="PF03389">
    <property type="entry name" value="MobA_MobL"/>
    <property type="match status" value="1"/>
</dbReference>
<sequence length="236" mass="26421">MSSMHLGMKSGKPGTAARHSQYICRSGFHGKGDNRQDLVATGSGNLPPNMASFMDMWRHADARERRNAAAYREMIGALPRELTAPQWKELVCDFIDSVIPGKPYEYAIHCPRAALEGGPQPHFHLMYTDRIPDGISRPAKQFFARFNASAPDQGGARKDSCGQDPVAFSEAARLRRERWAEIQNEHLARHGHDARVDARSYRTRGLKKEVEQHLGPATVRSLSPEGRSMFQAKRLS</sequence>
<proteinExistence type="inferred from homology"/>
<dbReference type="InterPro" id="IPR005053">
    <property type="entry name" value="MobA_MobL"/>
</dbReference>
<name>A0ABW1U5I7_9BURK</name>
<keyword evidence="5" id="KW-1185">Reference proteome</keyword>
<dbReference type="Proteomes" id="UP001596270">
    <property type="component" value="Unassembled WGS sequence"/>
</dbReference>
<dbReference type="Gene3D" id="3.30.930.30">
    <property type="match status" value="1"/>
</dbReference>
<dbReference type="EMBL" id="JBHSRS010000084">
    <property type="protein sequence ID" value="MFC6284944.1"/>
    <property type="molecule type" value="Genomic_DNA"/>
</dbReference>